<reference evidence="8" key="1">
    <citation type="journal article" date="2023" name="Plant J.">
        <title>Genome sequences and population genomics provide insights into the demographic history, inbreeding, and mutation load of two 'living fossil' tree species of Dipteronia.</title>
        <authorList>
            <person name="Feng Y."/>
            <person name="Comes H.P."/>
            <person name="Chen J."/>
            <person name="Zhu S."/>
            <person name="Lu R."/>
            <person name="Zhang X."/>
            <person name="Li P."/>
            <person name="Qiu J."/>
            <person name="Olsen K.M."/>
            <person name="Qiu Y."/>
        </authorList>
    </citation>
    <scope>NUCLEOTIDE SEQUENCE</scope>
    <source>
        <strain evidence="8">KIB01</strain>
    </source>
</reference>
<evidence type="ECO:0000313" key="8">
    <source>
        <dbReference type="EMBL" id="KAK2653941.1"/>
    </source>
</evidence>
<evidence type="ECO:0000256" key="4">
    <source>
        <dbReference type="ARBA" id="ARBA00022692"/>
    </source>
</evidence>
<proteinExistence type="inferred from homology"/>
<dbReference type="GO" id="GO:0016020">
    <property type="term" value="C:membrane"/>
    <property type="evidence" value="ECO:0007669"/>
    <property type="project" value="UniProtKB-SubCell"/>
</dbReference>
<protein>
    <submittedName>
        <fullName evidence="8">Uncharacterized protein</fullName>
    </submittedName>
</protein>
<dbReference type="GO" id="GO:0042910">
    <property type="term" value="F:xenobiotic transmembrane transporter activity"/>
    <property type="evidence" value="ECO:0007669"/>
    <property type="project" value="InterPro"/>
</dbReference>
<dbReference type="EMBL" id="JANJYI010000004">
    <property type="protein sequence ID" value="KAK2653941.1"/>
    <property type="molecule type" value="Genomic_DNA"/>
</dbReference>
<keyword evidence="9" id="KW-1185">Reference proteome</keyword>
<name>A0AAD9X6S6_9ROSI</name>
<dbReference type="GO" id="GO:1990961">
    <property type="term" value="P:xenobiotic detoxification by transmembrane export across the plasma membrane"/>
    <property type="evidence" value="ECO:0007669"/>
    <property type="project" value="InterPro"/>
</dbReference>
<keyword evidence="6 7" id="KW-0472">Membrane</keyword>
<dbReference type="Proteomes" id="UP001280121">
    <property type="component" value="Unassembled WGS sequence"/>
</dbReference>
<evidence type="ECO:0000256" key="2">
    <source>
        <dbReference type="ARBA" id="ARBA00010199"/>
    </source>
</evidence>
<feature type="transmembrane region" description="Helical" evidence="7">
    <location>
        <begin position="255"/>
        <end position="277"/>
    </location>
</feature>
<feature type="transmembrane region" description="Helical" evidence="7">
    <location>
        <begin position="159"/>
        <end position="179"/>
    </location>
</feature>
<dbReference type="CDD" id="cd13132">
    <property type="entry name" value="MATE_eukaryotic"/>
    <property type="match status" value="1"/>
</dbReference>
<dbReference type="Pfam" id="PF01554">
    <property type="entry name" value="MatE"/>
    <property type="match status" value="2"/>
</dbReference>
<comment type="subcellular location">
    <subcellularLocation>
        <location evidence="1">Membrane</location>
        <topology evidence="1">Multi-pass membrane protein</topology>
    </subcellularLocation>
</comment>
<dbReference type="GO" id="GO:0015297">
    <property type="term" value="F:antiporter activity"/>
    <property type="evidence" value="ECO:0007669"/>
    <property type="project" value="InterPro"/>
</dbReference>
<keyword evidence="5 7" id="KW-1133">Transmembrane helix</keyword>
<comment type="caution">
    <text evidence="8">The sequence shown here is derived from an EMBL/GenBank/DDBJ whole genome shotgun (WGS) entry which is preliminary data.</text>
</comment>
<feature type="transmembrane region" description="Helical" evidence="7">
    <location>
        <begin position="216"/>
        <end position="235"/>
    </location>
</feature>
<evidence type="ECO:0000313" key="9">
    <source>
        <dbReference type="Proteomes" id="UP001280121"/>
    </source>
</evidence>
<organism evidence="8 9">
    <name type="scientific">Dipteronia dyeriana</name>
    <dbReference type="NCBI Taxonomy" id="168575"/>
    <lineage>
        <taxon>Eukaryota</taxon>
        <taxon>Viridiplantae</taxon>
        <taxon>Streptophyta</taxon>
        <taxon>Embryophyta</taxon>
        <taxon>Tracheophyta</taxon>
        <taxon>Spermatophyta</taxon>
        <taxon>Magnoliopsida</taxon>
        <taxon>eudicotyledons</taxon>
        <taxon>Gunneridae</taxon>
        <taxon>Pentapetalae</taxon>
        <taxon>rosids</taxon>
        <taxon>malvids</taxon>
        <taxon>Sapindales</taxon>
        <taxon>Sapindaceae</taxon>
        <taxon>Hippocastanoideae</taxon>
        <taxon>Acereae</taxon>
        <taxon>Dipteronia</taxon>
    </lineage>
</organism>
<dbReference type="PANTHER" id="PTHR11206">
    <property type="entry name" value="MULTIDRUG RESISTANCE PROTEIN"/>
    <property type="match status" value="1"/>
</dbReference>
<feature type="transmembrane region" description="Helical" evidence="7">
    <location>
        <begin position="29"/>
        <end position="50"/>
    </location>
</feature>
<keyword evidence="3" id="KW-0813">Transport</keyword>
<dbReference type="AlphaFoldDB" id="A0AAD9X6S6"/>
<dbReference type="NCBIfam" id="TIGR00797">
    <property type="entry name" value="matE"/>
    <property type="match status" value="1"/>
</dbReference>
<comment type="similarity">
    <text evidence="2">Belongs to the multi antimicrobial extrusion (MATE) (TC 2.A.66.1) family.</text>
</comment>
<evidence type="ECO:0000256" key="6">
    <source>
        <dbReference type="ARBA" id="ARBA00023136"/>
    </source>
</evidence>
<feature type="transmembrane region" description="Helical" evidence="7">
    <location>
        <begin position="298"/>
        <end position="320"/>
    </location>
</feature>
<feature type="transmembrane region" description="Helical" evidence="7">
    <location>
        <begin position="93"/>
        <end position="115"/>
    </location>
</feature>
<dbReference type="InterPro" id="IPR045069">
    <property type="entry name" value="MATE_euk"/>
</dbReference>
<dbReference type="InterPro" id="IPR002528">
    <property type="entry name" value="MATE_fam"/>
</dbReference>
<sequence length="384" mass="42951">MGSALETLCGQAFGAGQVRMLGVYLQRSWVILLVSCVILLPVYCFATPILKLLGQEDDIAELARKFTIFLIPQFFSPALNFPTQKFLQAQSKVNVLAWIGFVDLLVHIAMLYVFIFVFDWGTTGAAIAYDLSSWFLVLAQLVYVWGWCREGWHGFSTKAFVEIWPYFRLSLASAVMLCLEFCINLNGWASTMFIGINATIGFGSHTCDLTRMSKSFISLFDIFVIAKLLDSRTFFSSVRVSNEFGLGHPRAAKYSVITIVCESFVIGLFFMVVILLTRNQFAVIFTNIKQLRTAVAKLAYLLGITMFLNSVQPIMSGFTIGGGWQALVAAYINIGSYYIFGLLFGYILGYIENLGVMFFTVIVTLGRHDMWNCIAIIAAFDCTL</sequence>
<feature type="transmembrane region" description="Helical" evidence="7">
    <location>
        <begin position="127"/>
        <end position="147"/>
    </location>
</feature>
<evidence type="ECO:0000256" key="1">
    <source>
        <dbReference type="ARBA" id="ARBA00004141"/>
    </source>
</evidence>
<keyword evidence="4 7" id="KW-0812">Transmembrane</keyword>
<evidence type="ECO:0000256" key="3">
    <source>
        <dbReference type="ARBA" id="ARBA00022448"/>
    </source>
</evidence>
<gene>
    <name evidence="8" type="ORF">Ddye_013797</name>
</gene>
<accession>A0AAD9X6S6</accession>
<evidence type="ECO:0000256" key="7">
    <source>
        <dbReference type="SAM" id="Phobius"/>
    </source>
</evidence>
<evidence type="ECO:0000256" key="5">
    <source>
        <dbReference type="ARBA" id="ARBA00022989"/>
    </source>
</evidence>